<dbReference type="Gene3D" id="3.30.565.10">
    <property type="entry name" value="Histidine kinase-like ATPase, C-terminal domain"/>
    <property type="match status" value="1"/>
</dbReference>
<sequence>MVWAYYKQLAPNVSALPPESYFLQSINTSSFSTMETDFQSMMQALQNNGYDPLLLITFSEHVFSAINYRMLRGLMSNDIHLYTSSDLFDQYQAYLDGRVTKMWHLNVFSYGFLGTLDLLLAKSVGHRPWSFMKLGAPLVKDICPAGQYYFELGSTPYCFDEQQDSTALSIQCQPCPINTYNNVPNRGYCMDCPYGTYSQTGATGCSSCEAPDANSTLCAAYKEERSEYQRHLYLSIFLPIGFVILGAVVAFCIWCFIRHRRKDQETLAHNSWLLSRAELLRPSQNHWSSLPDTPSSVAALSSIPDQMKAMSDGERSPLAEAGHSSGRRQLRLGNMEKLPHLGEVQQQQMSRRRRPFSSIPEEIKDEGAVHPFDYSTRPLPPLPMTLEVPSVHRRTAYETEGSDYFSINAAGTAIDEKSESVLYHPPGEDRLALERAVGFHRNLPVMVKQIGFRRIHVDINKLREIGLMKMARHSNLIEFIGLCIDAQGTFLVEEYCSKGSLADVLKNPDIDLAWIFRFSLINDLIEGLQFLHRSKFLFHGCLTSNACMITGRWELKISDYDLGSVRESQYDPSILAAIDQQREIVRVVHSKRKLLWLAPESCYKLLPNVWCTSPSKRADIYSLGVILGEIVSRQPPWFGHVQGDADAFFERIQEDPELVPVPIVPPQDEYSAKVCDIVQQCTRREALQRPAIASVRSRIKSIDTHLAGSDNVVDNLASLLEKYANDMEMLVRRRTANLQQRTQELEEERTRAEKLMVDLKAAKEAAEAAAASKQAFLANMSHEIRTPMNAVIGMSRILMESNLPADLHDCAETIESSGNHLMAIIDDILDYTKIESGKLQLEHRPMDLTYVVESALKLVSPNFMDKDMVLWYNIDPDVHVSVYGDVVRLRQVLLNLLSNALKFTAKGYVVVHVGRVTESTREQPPSYESAEEQAAKDYDTQQGYTGFEHEEELQISVSDTGIGIPKDKADKLFQTFSQVDASTTRNFGGTGLGLAISRRLSRMMGGDMWVLSEEGHGSSFYFRVRLEQLPESQTYSDANRLTELRPNGYVLVIAENEYSQMSWRDVLQKAGIPDVRTMVFAEGEAYLKKNHDKLGLLVIDEDLQTLDPDHAASGSSFEVLKYLANSLPERLDSIPVLCIRDMRARNDRPGDSVQEAALQDPSSMGSSGGRLRPESVLLPTSGRNQVTDEASPTPVEERHDPFLSLTIPERDAKPCAPVVQTVTKPVKNSKLFATLYKLLHPDELEEEIRNKKKRSNTVSSTASSLLTPAAKRSSSTTSTASDLSATTKPLVERMANVRSLLVDDNPVNQKVVTRMLSRLGVHPDVAQNGKEACDKVFASQATDKPIDLVFMDIWMPEMNGLEASKEIRKRQDSKESPYIIAMTACVMPGDKEKCIAAGMNGYVSKPVRKDELEAAIHTYTQILTANEQQQLRISPPTSRSDSFATATSDPAGDHYATYLAPPSFDDEGY</sequence>
<organism evidence="16 17">
    <name type="scientific">Syncephalastrum racemosum</name>
    <name type="common">Filamentous fungus</name>
    <dbReference type="NCBI Taxonomy" id="13706"/>
    <lineage>
        <taxon>Eukaryota</taxon>
        <taxon>Fungi</taxon>
        <taxon>Fungi incertae sedis</taxon>
        <taxon>Mucoromycota</taxon>
        <taxon>Mucoromycotina</taxon>
        <taxon>Mucoromycetes</taxon>
        <taxon>Mucorales</taxon>
        <taxon>Syncephalastraceae</taxon>
        <taxon>Syncephalastrum</taxon>
    </lineage>
</organism>
<dbReference type="Pfam" id="PF07714">
    <property type="entry name" value="PK_Tyr_Ser-Thr"/>
    <property type="match status" value="1"/>
</dbReference>
<evidence type="ECO:0000259" key="15">
    <source>
        <dbReference type="PROSITE" id="PS50110"/>
    </source>
</evidence>
<dbReference type="InterPro" id="IPR004358">
    <property type="entry name" value="Sig_transdc_His_kin-like_C"/>
</dbReference>
<dbReference type="OrthoDB" id="60033at2759"/>
<feature type="modified residue" description="4-aspartylphosphate" evidence="9">
    <location>
        <position position="1352"/>
    </location>
</feature>
<dbReference type="InterPro" id="IPR005467">
    <property type="entry name" value="His_kinase_dom"/>
</dbReference>
<proteinExistence type="predicted"/>
<evidence type="ECO:0000256" key="4">
    <source>
        <dbReference type="ARBA" id="ARBA00022679"/>
    </source>
</evidence>
<keyword evidence="5" id="KW-0547">Nucleotide-binding</keyword>
<dbReference type="Gene3D" id="1.10.510.10">
    <property type="entry name" value="Transferase(Phosphotransferase) domain 1"/>
    <property type="match status" value="1"/>
</dbReference>
<dbReference type="SUPFAM" id="SSF57184">
    <property type="entry name" value="Growth factor receptor domain"/>
    <property type="match status" value="1"/>
</dbReference>
<dbReference type="GO" id="GO:0005524">
    <property type="term" value="F:ATP binding"/>
    <property type="evidence" value="ECO:0007669"/>
    <property type="project" value="UniProtKB-KW"/>
</dbReference>
<dbReference type="SUPFAM" id="SSF52172">
    <property type="entry name" value="CheY-like"/>
    <property type="match status" value="1"/>
</dbReference>
<protein>
    <recommendedName>
        <fullName evidence="2">histidine kinase</fullName>
        <ecNumber evidence="2">2.7.13.3</ecNumber>
    </recommendedName>
</protein>
<dbReference type="CDD" id="cd17546">
    <property type="entry name" value="REC_hyHK_CKI1_RcsC-like"/>
    <property type="match status" value="1"/>
</dbReference>
<dbReference type="FunFam" id="1.10.287.130:FF:000002">
    <property type="entry name" value="Two-component osmosensing histidine kinase"/>
    <property type="match status" value="1"/>
</dbReference>
<evidence type="ECO:0000313" key="16">
    <source>
        <dbReference type="EMBL" id="ORZ00631.1"/>
    </source>
</evidence>
<dbReference type="PROSITE" id="PS50109">
    <property type="entry name" value="HIS_KIN"/>
    <property type="match status" value="1"/>
</dbReference>
<dbReference type="CDD" id="cd00082">
    <property type="entry name" value="HisKA"/>
    <property type="match status" value="1"/>
</dbReference>
<dbReference type="Pfam" id="PF00072">
    <property type="entry name" value="Response_reg"/>
    <property type="match status" value="1"/>
</dbReference>
<dbReference type="InterPro" id="IPR001245">
    <property type="entry name" value="Ser-Thr/Tyr_kinase_cat_dom"/>
</dbReference>
<dbReference type="SMART" id="SM00387">
    <property type="entry name" value="HATPase_c"/>
    <property type="match status" value="1"/>
</dbReference>
<dbReference type="InterPro" id="IPR036097">
    <property type="entry name" value="HisK_dim/P_sf"/>
</dbReference>
<dbReference type="InParanoid" id="A0A1X2HMQ1"/>
<evidence type="ECO:0000256" key="9">
    <source>
        <dbReference type="PROSITE-ProRule" id="PRU00169"/>
    </source>
</evidence>
<accession>A0A1X2HMQ1</accession>
<dbReference type="InterPro" id="IPR003594">
    <property type="entry name" value="HATPase_dom"/>
</dbReference>
<dbReference type="Gene3D" id="2.10.50.10">
    <property type="entry name" value="Tumor Necrosis Factor Receptor, subunit A, domain 2"/>
    <property type="match status" value="1"/>
</dbReference>
<feature type="region of interest" description="Disordered" evidence="11">
    <location>
        <begin position="1147"/>
        <end position="1198"/>
    </location>
</feature>
<dbReference type="STRING" id="13706.A0A1X2HMQ1"/>
<dbReference type="Pfam" id="PF02518">
    <property type="entry name" value="HATPase_c"/>
    <property type="match status" value="1"/>
</dbReference>
<dbReference type="Gene3D" id="1.10.287.130">
    <property type="match status" value="1"/>
</dbReference>
<evidence type="ECO:0000256" key="5">
    <source>
        <dbReference type="ARBA" id="ARBA00022741"/>
    </source>
</evidence>
<evidence type="ECO:0000256" key="3">
    <source>
        <dbReference type="ARBA" id="ARBA00022553"/>
    </source>
</evidence>
<dbReference type="SUPFAM" id="SSF55874">
    <property type="entry name" value="ATPase domain of HSP90 chaperone/DNA topoisomerase II/histidine kinase"/>
    <property type="match status" value="1"/>
</dbReference>
<dbReference type="Gene3D" id="3.40.50.2300">
    <property type="match status" value="1"/>
</dbReference>
<evidence type="ECO:0000256" key="10">
    <source>
        <dbReference type="SAM" id="Coils"/>
    </source>
</evidence>
<keyword evidence="3 9" id="KW-0597">Phosphoprotein</keyword>
<reference evidence="16 17" key="1">
    <citation type="submission" date="2016-07" db="EMBL/GenBank/DDBJ databases">
        <title>Pervasive Adenine N6-methylation of Active Genes in Fungi.</title>
        <authorList>
            <consortium name="DOE Joint Genome Institute"/>
            <person name="Mondo S.J."/>
            <person name="Dannebaum R.O."/>
            <person name="Kuo R.C."/>
            <person name="Labutti K."/>
            <person name="Haridas S."/>
            <person name="Kuo A."/>
            <person name="Salamov A."/>
            <person name="Ahrendt S.R."/>
            <person name="Lipzen A."/>
            <person name="Sullivan W."/>
            <person name="Andreopoulos W.B."/>
            <person name="Clum A."/>
            <person name="Lindquist E."/>
            <person name="Daum C."/>
            <person name="Ramamoorthy G.K."/>
            <person name="Gryganskyi A."/>
            <person name="Culley D."/>
            <person name="Magnuson J.K."/>
            <person name="James T.Y."/>
            <person name="O'Malley M.A."/>
            <person name="Stajich J.E."/>
            <person name="Spatafora J.W."/>
            <person name="Visel A."/>
            <person name="Grigoriev I.V."/>
        </authorList>
    </citation>
    <scope>NUCLEOTIDE SEQUENCE [LARGE SCALE GENOMIC DNA]</scope>
    <source>
        <strain evidence="16 17">NRRL 2496</strain>
    </source>
</reference>
<comment type="catalytic activity">
    <reaction evidence="1">
        <text>ATP + protein L-histidine = ADP + protein N-phospho-L-histidine.</text>
        <dbReference type="EC" id="2.7.13.3"/>
    </reaction>
</comment>
<evidence type="ECO:0000259" key="14">
    <source>
        <dbReference type="PROSITE" id="PS50109"/>
    </source>
</evidence>
<feature type="compositionally biased region" description="Polar residues" evidence="11">
    <location>
        <begin position="1431"/>
        <end position="1448"/>
    </location>
</feature>
<feature type="compositionally biased region" description="Polar residues" evidence="11">
    <location>
        <begin position="1181"/>
        <end position="1190"/>
    </location>
</feature>
<dbReference type="CDD" id="cd16922">
    <property type="entry name" value="HATPase_EvgS-ArcB-TorS-like"/>
    <property type="match status" value="1"/>
</dbReference>
<gene>
    <name evidence="16" type="ORF">BCR43DRAFT_148779</name>
</gene>
<evidence type="ECO:0000256" key="7">
    <source>
        <dbReference type="ARBA" id="ARBA00022840"/>
    </source>
</evidence>
<dbReference type="PRINTS" id="PR00344">
    <property type="entry name" value="BCTRLSENSOR"/>
</dbReference>
<dbReference type="Pfam" id="PF00512">
    <property type="entry name" value="HisKA"/>
    <property type="match status" value="1"/>
</dbReference>
<dbReference type="SMART" id="SM00448">
    <property type="entry name" value="REC"/>
    <property type="match status" value="1"/>
</dbReference>
<feature type="transmembrane region" description="Helical" evidence="12">
    <location>
        <begin position="232"/>
        <end position="257"/>
    </location>
</feature>
<evidence type="ECO:0000256" key="11">
    <source>
        <dbReference type="SAM" id="MobiDB-lite"/>
    </source>
</evidence>
<feature type="domain" description="Protein kinase" evidence="13">
    <location>
        <begin position="399"/>
        <end position="706"/>
    </location>
</feature>
<evidence type="ECO:0000256" key="8">
    <source>
        <dbReference type="ARBA" id="ARBA00023012"/>
    </source>
</evidence>
<dbReference type="PANTHER" id="PTHR45339">
    <property type="entry name" value="HYBRID SIGNAL TRANSDUCTION HISTIDINE KINASE J"/>
    <property type="match status" value="1"/>
</dbReference>
<evidence type="ECO:0000256" key="6">
    <source>
        <dbReference type="ARBA" id="ARBA00022777"/>
    </source>
</evidence>
<evidence type="ECO:0000313" key="17">
    <source>
        <dbReference type="Proteomes" id="UP000242180"/>
    </source>
</evidence>
<dbReference type="InterPro" id="IPR011009">
    <property type="entry name" value="Kinase-like_dom_sf"/>
</dbReference>
<evidence type="ECO:0000259" key="13">
    <source>
        <dbReference type="PROSITE" id="PS50011"/>
    </source>
</evidence>
<keyword evidence="7" id="KW-0067">ATP-binding</keyword>
<keyword evidence="12" id="KW-1133">Transmembrane helix</keyword>
<dbReference type="InterPro" id="IPR001789">
    <property type="entry name" value="Sig_transdc_resp-reg_receiver"/>
</dbReference>
<feature type="domain" description="Response regulatory" evidence="15">
    <location>
        <begin position="1298"/>
        <end position="1420"/>
    </location>
</feature>
<dbReference type="InterPro" id="IPR011006">
    <property type="entry name" value="CheY-like_superfamily"/>
</dbReference>
<dbReference type="EMBL" id="MCGN01000002">
    <property type="protein sequence ID" value="ORZ00631.1"/>
    <property type="molecule type" value="Genomic_DNA"/>
</dbReference>
<dbReference type="PROSITE" id="PS50110">
    <property type="entry name" value="RESPONSE_REGULATORY"/>
    <property type="match status" value="1"/>
</dbReference>
<dbReference type="OMA" id="WIFRFSL"/>
<name>A0A1X2HMQ1_SYNRA</name>
<keyword evidence="4" id="KW-0808">Transferase</keyword>
<evidence type="ECO:0000256" key="2">
    <source>
        <dbReference type="ARBA" id="ARBA00012438"/>
    </source>
</evidence>
<dbReference type="SUPFAM" id="SSF56112">
    <property type="entry name" value="Protein kinase-like (PK-like)"/>
    <property type="match status" value="1"/>
</dbReference>
<dbReference type="Proteomes" id="UP000242180">
    <property type="component" value="Unassembled WGS sequence"/>
</dbReference>
<dbReference type="PANTHER" id="PTHR45339:SF1">
    <property type="entry name" value="HYBRID SIGNAL TRANSDUCTION HISTIDINE KINASE J"/>
    <property type="match status" value="1"/>
</dbReference>
<keyword evidence="12" id="KW-0472">Membrane</keyword>
<feature type="compositionally biased region" description="Low complexity" evidence="11">
    <location>
        <begin position="1256"/>
        <end position="1285"/>
    </location>
</feature>
<dbReference type="SMART" id="SM00388">
    <property type="entry name" value="HisKA"/>
    <property type="match status" value="1"/>
</dbReference>
<dbReference type="GO" id="GO:0000155">
    <property type="term" value="F:phosphorelay sensor kinase activity"/>
    <property type="evidence" value="ECO:0007669"/>
    <property type="project" value="InterPro"/>
</dbReference>
<evidence type="ECO:0000256" key="1">
    <source>
        <dbReference type="ARBA" id="ARBA00000085"/>
    </source>
</evidence>
<dbReference type="PROSITE" id="PS50011">
    <property type="entry name" value="PROTEIN_KINASE_DOM"/>
    <property type="match status" value="1"/>
</dbReference>
<feature type="coiled-coil region" evidence="10">
    <location>
        <begin position="713"/>
        <end position="769"/>
    </location>
</feature>
<feature type="region of interest" description="Disordered" evidence="11">
    <location>
        <begin position="1248"/>
        <end position="1285"/>
    </location>
</feature>
<dbReference type="SUPFAM" id="SSF47384">
    <property type="entry name" value="Homodimeric domain of signal transducing histidine kinase"/>
    <property type="match status" value="1"/>
</dbReference>
<feature type="domain" description="Histidine kinase" evidence="14">
    <location>
        <begin position="779"/>
        <end position="1028"/>
    </location>
</feature>
<dbReference type="InterPro" id="IPR003661">
    <property type="entry name" value="HisK_dim/P_dom"/>
</dbReference>
<keyword evidence="8" id="KW-0902">Two-component regulatory system</keyword>
<dbReference type="EC" id="2.7.13.3" evidence="2"/>
<feature type="region of interest" description="Disordered" evidence="11">
    <location>
        <begin position="1431"/>
        <end position="1469"/>
    </location>
</feature>
<keyword evidence="10" id="KW-0175">Coiled coil</keyword>
<keyword evidence="6" id="KW-0418">Kinase</keyword>
<dbReference type="InterPro" id="IPR000719">
    <property type="entry name" value="Prot_kinase_dom"/>
</dbReference>
<keyword evidence="17" id="KW-1185">Reference proteome</keyword>
<dbReference type="FunFam" id="3.30.565.10:FF:000010">
    <property type="entry name" value="Sensor histidine kinase RcsC"/>
    <property type="match status" value="1"/>
</dbReference>
<evidence type="ECO:0000256" key="12">
    <source>
        <dbReference type="SAM" id="Phobius"/>
    </source>
</evidence>
<keyword evidence="12" id="KW-0812">Transmembrane</keyword>
<dbReference type="InterPro" id="IPR009030">
    <property type="entry name" value="Growth_fac_rcpt_cys_sf"/>
</dbReference>
<dbReference type="InterPro" id="IPR036890">
    <property type="entry name" value="HATPase_C_sf"/>
</dbReference>
<comment type="caution">
    <text evidence="16">The sequence shown here is derived from an EMBL/GenBank/DDBJ whole genome shotgun (WGS) entry which is preliminary data.</text>
</comment>